<reference evidence="2 3" key="1">
    <citation type="submission" date="2020-07" db="EMBL/GenBank/DDBJ databases">
        <title>Taxonomic proposal: Crassvirales, a new order of highly abundant and diverse bacterial viruses.</title>
        <authorList>
            <person name="Shkoporov A.N."/>
            <person name="Stockdale S.R."/>
            <person name="Guerin E."/>
            <person name="Ross R.P."/>
            <person name="Hill C."/>
        </authorList>
    </citation>
    <scope>NUCLEOTIDE SEQUENCE [LARGE SCALE GENOMIC DNA]</scope>
</reference>
<evidence type="ECO:0000313" key="3">
    <source>
        <dbReference type="Proteomes" id="UP000593713"/>
    </source>
</evidence>
<proteinExistence type="predicted"/>
<dbReference type="Proteomes" id="UP000593713">
    <property type="component" value="Segment"/>
</dbReference>
<name>A0A7M1RR93_9CAUD</name>
<dbReference type="GeneID" id="65130703"/>
<dbReference type="EMBL" id="MT774396">
    <property type="protein sequence ID" value="QOR56786.1"/>
    <property type="molecule type" value="Genomic_DNA"/>
</dbReference>
<accession>A0A7M1RR93</accession>
<evidence type="ECO:0000256" key="1">
    <source>
        <dbReference type="SAM" id="MobiDB-lite"/>
    </source>
</evidence>
<keyword evidence="3" id="KW-1185">Reference proteome</keyword>
<protein>
    <submittedName>
        <fullName evidence="2">Uncharacterized protein</fullName>
    </submittedName>
</protein>
<evidence type="ECO:0000313" key="2">
    <source>
        <dbReference type="EMBL" id="QOR56786.1"/>
    </source>
</evidence>
<dbReference type="RefSeq" id="YP_010112238.1">
    <property type="nucleotide sequence ID" value="NC_055889.1"/>
</dbReference>
<sequence>MNNRMLTVVGMFVVSVFIGRQMFATTEVIQAQPVIPSIVELPNFPKVIKEEKKSVDEIDVEVDLSTLEVSVKGTTDAKVNVKTTGEPKPVVKWKTKVIEKTNSTGYPKVKAISKVSDDESPTTPLTIVDKYEQ</sequence>
<feature type="region of interest" description="Disordered" evidence="1">
    <location>
        <begin position="114"/>
        <end position="133"/>
    </location>
</feature>
<dbReference type="KEGG" id="vg:65130703"/>
<organism evidence="2 3">
    <name type="scientific">uncultured phage cr53_1</name>
    <dbReference type="NCBI Taxonomy" id="2772080"/>
    <lineage>
        <taxon>Viruses</taxon>
        <taxon>Duplodnaviria</taxon>
        <taxon>Heunggongvirae</taxon>
        <taxon>Uroviricota</taxon>
        <taxon>Caudoviricetes</taxon>
        <taxon>Crassvirales</taxon>
        <taxon>Suoliviridae</taxon>
        <taxon>Loutivirinae</taxon>
        <taxon>Blohavirus</taxon>
        <taxon>Blohavirus americanus</taxon>
    </lineage>
</organism>